<dbReference type="Proteomes" id="UP001157502">
    <property type="component" value="Chromosome 13"/>
</dbReference>
<evidence type="ECO:0000313" key="1">
    <source>
        <dbReference type="EMBL" id="KAJ8003056.1"/>
    </source>
</evidence>
<accession>A0ACC2GHJ2</accession>
<comment type="caution">
    <text evidence="1">The sequence shown here is derived from an EMBL/GenBank/DDBJ whole genome shotgun (WGS) entry which is preliminary data.</text>
</comment>
<evidence type="ECO:0000313" key="2">
    <source>
        <dbReference type="Proteomes" id="UP001157502"/>
    </source>
</evidence>
<sequence>MDFSKVLQWHREKNQELLQLEMDEDIRAADGITEEQIEEMHQNIQRFMSDIQSSVTRLKQLSGFLFARDAEKRKKMENALHKGGVWCWWWEPKDDTMSNLKIQKLQPPSASMFLMDPTLANKSSFDISFMVGDMAKSLSCSKPMSMAFEFVQDGFHNLYEAFQESTSKAQNLQAQLDEVKAEDCRIAKQSLEWQRGALSSWSGSYEENFQTSTSHDSTLSSDRFVKDEADRLGIKSHRRIHKPDEGQQGKLVKGSPAQTARQANRALISVHGTSADHRVSADNFQVHYNDRSKELIIFSEKVNSNFSVELTAPIKSDLYITTQGKGNVLVQEMESDTCIVQTELGNCELHSVKSQQVLVRSQGGKITGKGTVHGNVDIISSGNSTVEVKKIQGATMNVSTEHGPVKVKAIYAESTSVVSSSGKIQLGHVHGDTTVCSETGDIIIDGSNNGTLKVSSNRGNIDVYVGESCSAQLHSQQGAVSVRVPSSIRAGVQLCGESVEVSQEIVLHQSDSDSKDNMTIVTGYMNGQPQGDQWIRAQADRGSISLKTQSWFESLKLGS</sequence>
<reference evidence="1" key="1">
    <citation type="submission" date="2021-05" db="EMBL/GenBank/DDBJ databases">
        <authorList>
            <person name="Pan Q."/>
            <person name="Jouanno E."/>
            <person name="Zahm M."/>
            <person name="Klopp C."/>
            <person name="Cabau C."/>
            <person name="Louis A."/>
            <person name="Berthelot C."/>
            <person name="Parey E."/>
            <person name="Roest Crollius H."/>
            <person name="Montfort J."/>
            <person name="Robinson-Rechavi M."/>
            <person name="Bouchez O."/>
            <person name="Lampietro C."/>
            <person name="Lopez Roques C."/>
            <person name="Donnadieu C."/>
            <person name="Postlethwait J."/>
            <person name="Bobe J."/>
            <person name="Dillon D."/>
            <person name="Chandos A."/>
            <person name="von Hippel F."/>
            <person name="Guiguen Y."/>
        </authorList>
    </citation>
    <scope>NUCLEOTIDE SEQUENCE</scope>
    <source>
        <strain evidence="1">YG-Jan2019</strain>
    </source>
</reference>
<proteinExistence type="predicted"/>
<name>A0ACC2GHJ2_DALPE</name>
<keyword evidence="2" id="KW-1185">Reference proteome</keyword>
<protein>
    <submittedName>
        <fullName evidence="1">Uncharacterized protein</fullName>
    </submittedName>
</protein>
<organism evidence="1 2">
    <name type="scientific">Dallia pectoralis</name>
    <name type="common">Alaska blackfish</name>
    <dbReference type="NCBI Taxonomy" id="75939"/>
    <lineage>
        <taxon>Eukaryota</taxon>
        <taxon>Metazoa</taxon>
        <taxon>Chordata</taxon>
        <taxon>Craniata</taxon>
        <taxon>Vertebrata</taxon>
        <taxon>Euteleostomi</taxon>
        <taxon>Actinopterygii</taxon>
        <taxon>Neopterygii</taxon>
        <taxon>Teleostei</taxon>
        <taxon>Protacanthopterygii</taxon>
        <taxon>Esociformes</taxon>
        <taxon>Umbridae</taxon>
        <taxon>Dallia</taxon>
    </lineage>
</organism>
<gene>
    <name evidence="1" type="ORF">DPEC_G00165390</name>
</gene>
<dbReference type="EMBL" id="CM055740">
    <property type="protein sequence ID" value="KAJ8003056.1"/>
    <property type="molecule type" value="Genomic_DNA"/>
</dbReference>